<dbReference type="PANTHER" id="PTHR48090">
    <property type="entry name" value="UNDECAPRENYL-PHOSPHATE 4-DEOXY-4-FORMAMIDO-L-ARABINOSE TRANSFERASE-RELATED"/>
    <property type="match status" value="1"/>
</dbReference>
<dbReference type="Pfam" id="PF00535">
    <property type="entry name" value="Glycos_transf_2"/>
    <property type="match status" value="1"/>
</dbReference>
<evidence type="ECO:0000256" key="7">
    <source>
        <dbReference type="ARBA" id="ARBA00022989"/>
    </source>
</evidence>
<keyword evidence="8 10" id="KW-0472">Membrane</keyword>
<dbReference type="GO" id="GO:0099621">
    <property type="term" value="F:undecaprenyl-phosphate 4-deoxy-4-formamido-L-arabinose transferase activity"/>
    <property type="evidence" value="ECO:0007669"/>
    <property type="project" value="TreeGrafter"/>
</dbReference>
<keyword evidence="7 10" id="KW-1133">Transmembrane helix</keyword>
<comment type="similarity">
    <text evidence="1">Belongs to the glycosyltransferase 2 family.</text>
</comment>
<feature type="region of interest" description="Disordered" evidence="9">
    <location>
        <begin position="309"/>
        <end position="329"/>
    </location>
</feature>
<dbReference type="OrthoDB" id="9810303at2"/>
<dbReference type="CDD" id="cd04187">
    <property type="entry name" value="DPM1_like_bac"/>
    <property type="match status" value="1"/>
</dbReference>
<evidence type="ECO:0000313" key="13">
    <source>
        <dbReference type="Proteomes" id="UP000264006"/>
    </source>
</evidence>
<feature type="transmembrane region" description="Helical" evidence="10">
    <location>
        <begin position="278"/>
        <end position="298"/>
    </location>
</feature>
<evidence type="ECO:0000256" key="4">
    <source>
        <dbReference type="ARBA" id="ARBA00022679"/>
    </source>
</evidence>
<keyword evidence="4 12" id="KW-0808">Transferase</keyword>
<evidence type="ECO:0000256" key="8">
    <source>
        <dbReference type="ARBA" id="ARBA00023136"/>
    </source>
</evidence>
<evidence type="ECO:0000256" key="3">
    <source>
        <dbReference type="ARBA" id="ARBA00022676"/>
    </source>
</evidence>
<dbReference type="PANTHER" id="PTHR48090:SF3">
    <property type="entry name" value="UNDECAPRENYL-PHOSPHATE 4-DEOXY-4-FORMAMIDO-L-ARABINOSE TRANSFERASE"/>
    <property type="match status" value="1"/>
</dbReference>
<evidence type="ECO:0000256" key="10">
    <source>
        <dbReference type="SAM" id="Phobius"/>
    </source>
</evidence>
<organism evidence="12 13">
    <name type="scientific">Euzebya pacifica</name>
    <dbReference type="NCBI Taxonomy" id="1608957"/>
    <lineage>
        <taxon>Bacteria</taxon>
        <taxon>Bacillati</taxon>
        <taxon>Actinomycetota</taxon>
        <taxon>Nitriliruptoria</taxon>
        <taxon>Euzebyales</taxon>
    </lineage>
</organism>
<dbReference type="AlphaFoldDB" id="A0A346XTX2"/>
<evidence type="ECO:0000256" key="6">
    <source>
        <dbReference type="ARBA" id="ARBA00022985"/>
    </source>
</evidence>
<keyword evidence="6" id="KW-0448">Lipopolysaccharide biosynthesis</keyword>
<evidence type="ECO:0000256" key="2">
    <source>
        <dbReference type="ARBA" id="ARBA00022475"/>
    </source>
</evidence>
<dbReference type="InterPro" id="IPR001173">
    <property type="entry name" value="Glyco_trans_2-like"/>
</dbReference>
<protein>
    <submittedName>
        <fullName evidence="12">Glycosyltransferase</fullName>
    </submittedName>
</protein>
<gene>
    <name evidence="12" type="ORF">DVS28_a0968</name>
</gene>
<feature type="transmembrane region" description="Helical" evidence="10">
    <location>
        <begin position="237"/>
        <end position="258"/>
    </location>
</feature>
<dbReference type="InterPro" id="IPR050256">
    <property type="entry name" value="Glycosyltransferase_2"/>
</dbReference>
<dbReference type="Gene3D" id="3.90.550.10">
    <property type="entry name" value="Spore Coat Polysaccharide Biosynthesis Protein SpsA, Chain A"/>
    <property type="match status" value="1"/>
</dbReference>
<dbReference type="GO" id="GO:0009103">
    <property type="term" value="P:lipopolysaccharide biosynthetic process"/>
    <property type="evidence" value="ECO:0007669"/>
    <property type="project" value="UniProtKB-KW"/>
</dbReference>
<evidence type="ECO:0000256" key="5">
    <source>
        <dbReference type="ARBA" id="ARBA00022692"/>
    </source>
</evidence>
<keyword evidence="2" id="KW-1003">Cell membrane</keyword>
<dbReference type="KEGG" id="euz:DVS28_a0968"/>
<keyword evidence="13" id="KW-1185">Reference proteome</keyword>
<dbReference type="GO" id="GO:0005886">
    <property type="term" value="C:plasma membrane"/>
    <property type="evidence" value="ECO:0007669"/>
    <property type="project" value="TreeGrafter"/>
</dbReference>
<dbReference type="SUPFAM" id="SSF53448">
    <property type="entry name" value="Nucleotide-diphospho-sugar transferases"/>
    <property type="match status" value="1"/>
</dbReference>
<evidence type="ECO:0000259" key="11">
    <source>
        <dbReference type="Pfam" id="PF00535"/>
    </source>
</evidence>
<evidence type="ECO:0000256" key="9">
    <source>
        <dbReference type="SAM" id="MobiDB-lite"/>
    </source>
</evidence>
<reference evidence="12 13" key="1">
    <citation type="submission" date="2018-09" db="EMBL/GenBank/DDBJ databases">
        <title>Complete genome sequence of Euzebya sp. DY32-46 isolated from seawater of Pacific Ocean.</title>
        <authorList>
            <person name="Xu L."/>
            <person name="Wu Y.-H."/>
            <person name="Xu X.-W."/>
        </authorList>
    </citation>
    <scope>NUCLEOTIDE SEQUENCE [LARGE SCALE GENOMIC DNA]</scope>
    <source>
        <strain evidence="12 13">DY32-46</strain>
    </source>
</reference>
<dbReference type="RefSeq" id="WP_114590441.1">
    <property type="nucleotide sequence ID" value="NZ_CAXIBR010000008.1"/>
</dbReference>
<accession>A0A346XTX2</accession>
<evidence type="ECO:0000256" key="1">
    <source>
        <dbReference type="ARBA" id="ARBA00006739"/>
    </source>
</evidence>
<evidence type="ECO:0000313" key="12">
    <source>
        <dbReference type="EMBL" id="AXV05669.1"/>
    </source>
</evidence>
<dbReference type="InterPro" id="IPR029044">
    <property type="entry name" value="Nucleotide-diphossugar_trans"/>
</dbReference>
<keyword evidence="3" id="KW-0328">Glycosyltransferase</keyword>
<name>A0A346XTX2_9ACTN</name>
<sequence>MRTPVTLSAVVPVYNEIESLPAFHAELVEALHALEVSSEIVYVDDGSSDGSTEELEKLHLGDPDTVRVVVLRRNFGKSAALAAGFDIARGDLLVTLDADGQDVPAEIGTLLATMDREDLDLVGGWRAARIDRRAKRWTSRGYNAATRTFTGLDLHDFNTGFKLLKREVVEEMPLYGEFHRFVPVLAHDLGFRVGEVAVTHRPRQAGTSKYLSLTRFPKTMLDLLTVLFLTRFADRPLYLFGGVGALLSAVGFVILAYLSVLKLATGAGIGQRPLLQFGILSLLVGVQLIGTGFIGDVLRHSASREQVPYRTRRTLAPGQDPTDPLDGDA</sequence>
<proteinExistence type="inferred from homology"/>
<keyword evidence="5 10" id="KW-0812">Transmembrane</keyword>
<dbReference type="EMBL" id="CP031165">
    <property type="protein sequence ID" value="AXV05669.1"/>
    <property type="molecule type" value="Genomic_DNA"/>
</dbReference>
<dbReference type="Proteomes" id="UP000264006">
    <property type="component" value="Chromosome"/>
</dbReference>
<feature type="domain" description="Glycosyltransferase 2-like" evidence="11">
    <location>
        <begin position="8"/>
        <end position="171"/>
    </location>
</feature>